<organism evidence="2 3">
    <name type="scientific">Mucilaginibacter achroorhodeus</name>
    <dbReference type="NCBI Taxonomy" id="2599294"/>
    <lineage>
        <taxon>Bacteria</taxon>
        <taxon>Pseudomonadati</taxon>
        <taxon>Bacteroidota</taxon>
        <taxon>Sphingobacteriia</taxon>
        <taxon>Sphingobacteriales</taxon>
        <taxon>Sphingobacteriaceae</taxon>
        <taxon>Mucilaginibacter</taxon>
    </lineage>
</organism>
<name>A0A563UAP1_9SPHI</name>
<reference evidence="2 3" key="1">
    <citation type="submission" date="2019-07" db="EMBL/GenBank/DDBJ databases">
        <authorList>
            <person name="Kim J."/>
        </authorList>
    </citation>
    <scope>NUCLEOTIDE SEQUENCE [LARGE SCALE GENOMIC DNA]</scope>
    <source>
        <strain evidence="2 3">MJ1a</strain>
    </source>
</reference>
<sequence>MIKRPNSDDYAPYAANYVILVPEGTDVLALLAENQQASYSLFSGLSEEQAMFAYAEGKWTLKEVLGHMIDTERVFSFRAFVFSREDISLPGFDQETYVASTDFNSRTIVDLAKEFKAVREATLYLYRSFSEEQLGRSGVASGALVKVAALVYMTAGHELYHLNLIQEKYLQ</sequence>
<dbReference type="Pfam" id="PF12867">
    <property type="entry name" value="DinB_2"/>
    <property type="match status" value="1"/>
</dbReference>
<dbReference type="AlphaFoldDB" id="A0A563UAP1"/>
<dbReference type="Proteomes" id="UP000318010">
    <property type="component" value="Unassembled WGS sequence"/>
</dbReference>
<keyword evidence="3" id="KW-1185">Reference proteome</keyword>
<comment type="caution">
    <text evidence="2">The sequence shown here is derived from an EMBL/GenBank/DDBJ whole genome shotgun (WGS) entry which is preliminary data.</text>
</comment>
<accession>A0A563UAP1</accession>
<evidence type="ECO:0000313" key="2">
    <source>
        <dbReference type="EMBL" id="TWR28408.1"/>
    </source>
</evidence>
<dbReference type="SUPFAM" id="SSF109854">
    <property type="entry name" value="DinB/YfiT-like putative metalloenzymes"/>
    <property type="match status" value="1"/>
</dbReference>
<dbReference type="InterPro" id="IPR024775">
    <property type="entry name" value="DinB-like"/>
</dbReference>
<dbReference type="InterPro" id="IPR034660">
    <property type="entry name" value="DinB/YfiT-like"/>
</dbReference>
<dbReference type="RefSeq" id="WP_146269202.1">
    <property type="nucleotide sequence ID" value="NZ_VOEI01000001.1"/>
</dbReference>
<evidence type="ECO:0000259" key="1">
    <source>
        <dbReference type="Pfam" id="PF12867"/>
    </source>
</evidence>
<proteinExistence type="predicted"/>
<dbReference type="Gene3D" id="1.20.120.450">
    <property type="entry name" value="dinb family like domain"/>
    <property type="match status" value="1"/>
</dbReference>
<dbReference type="OrthoDB" id="9793216at2"/>
<feature type="domain" description="DinB-like" evidence="1">
    <location>
        <begin position="31"/>
        <end position="165"/>
    </location>
</feature>
<dbReference type="EMBL" id="VOEI01000001">
    <property type="protein sequence ID" value="TWR28408.1"/>
    <property type="molecule type" value="Genomic_DNA"/>
</dbReference>
<gene>
    <name evidence="2" type="ORF">FPZ42_04100</name>
</gene>
<evidence type="ECO:0000313" key="3">
    <source>
        <dbReference type="Proteomes" id="UP000318010"/>
    </source>
</evidence>
<protein>
    <submittedName>
        <fullName evidence="2">DinB family protein</fullName>
    </submittedName>
</protein>